<dbReference type="InterPro" id="IPR008977">
    <property type="entry name" value="PHM/PNGase_F_dom_sf"/>
</dbReference>
<evidence type="ECO:0000259" key="2">
    <source>
        <dbReference type="Pfam" id="PF09113"/>
    </source>
</evidence>
<feature type="domain" description="Peptide-N-glycosidase F C-terminal" evidence="2">
    <location>
        <begin position="145"/>
        <end position="265"/>
    </location>
</feature>
<name>A0AAC9I8R3_9FLAO</name>
<organism evidence="3 4">
    <name type="scientific">Flavobacterium gilvum</name>
    <dbReference type="NCBI Taxonomy" id="1492737"/>
    <lineage>
        <taxon>Bacteria</taxon>
        <taxon>Pseudomonadati</taxon>
        <taxon>Bacteroidota</taxon>
        <taxon>Flavobacteriia</taxon>
        <taxon>Flavobacteriales</taxon>
        <taxon>Flavobacteriaceae</taxon>
        <taxon>Flavobacterium</taxon>
    </lineage>
</organism>
<proteinExistence type="predicted"/>
<keyword evidence="1" id="KW-1015">Disulfide bond</keyword>
<keyword evidence="4" id="KW-1185">Reference proteome</keyword>
<dbReference type="SUPFAM" id="SSF49742">
    <property type="entry name" value="PHM/PNGase F"/>
    <property type="match status" value="1"/>
</dbReference>
<dbReference type="Pfam" id="PF09113">
    <property type="entry name" value="N-glycanase_C"/>
    <property type="match status" value="1"/>
</dbReference>
<protein>
    <recommendedName>
        <fullName evidence="2">Peptide-N-glycosidase F C-terminal domain-containing protein</fullName>
    </recommendedName>
</protein>
<dbReference type="Proteomes" id="UP000175968">
    <property type="component" value="Chromosome"/>
</dbReference>
<evidence type="ECO:0000313" key="4">
    <source>
        <dbReference type="Proteomes" id="UP000175968"/>
    </source>
</evidence>
<dbReference type="KEGG" id="fgl:EM308_12605"/>
<sequence length="591" mass="67153">MGVFPSEKESIRKVMMNVTLGRPDSLFAAHWDYLDHIKLRKKDAKGKWVEYELGRMLTPYGSIYNNGWNWTWKVDVTDFSPFLRDSVQVDYIHTGYENKTVGWALTIDFEIVSGPPVQKSLGIVPLWNAAYKYGDPKEKIEDNLLPISYESVPEAKYNRIRIQHTGHGADRPKGCSEFCSRWRELKFDGKTIDHRNMWKDCGGNPLYPQGGTWVTDRAYWCPGELQLPDIIDLKTTAGKHSISLEMEPYTATANIQAVENIASYLFQYSAPVQKNDVAIDRVIVPNNEQQYSRLNPASFNPHFVIRNLGSENLRSVVVTYGTDGFPKETYRWKGNLEFNQTAEIIIPGEIKSKEGKNSYTVSLSNPNGTKDGWMGDNEITTSFESPNVLPTRFILQYLTNNNPKDNTVFLIDKKGDTIFRKLPSNVEANKVYKDTINLKEGKYELGITDKAGDGLEFWSNRRQGDGYLRLFDLKGNIIHAFESDFGNSERLCFTASSNFKEDGLPGKYAFSVFPRVVSDKTELSVVSNKTSKMTVLITIDGVIYEQHDYSSVKNGLFPFSMDSMPSGRIIFEVLMDGVSKFKVRLNKVAKQ</sequence>
<dbReference type="GO" id="GO:0016715">
    <property type="term" value="F:oxidoreductase activity, acting on paired donors, with incorporation or reduction of molecular oxygen, reduced ascorbate as one donor, and incorporation of one atom of oxygen"/>
    <property type="evidence" value="ECO:0007669"/>
    <property type="project" value="InterPro"/>
</dbReference>
<dbReference type="InterPro" id="IPR015197">
    <property type="entry name" value="PngaseF_C"/>
</dbReference>
<dbReference type="InterPro" id="IPR014784">
    <property type="entry name" value="Cu2_ascorb_mOase-like_C"/>
</dbReference>
<dbReference type="AlphaFoldDB" id="A0AAC9I8R3"/>
<reference evidence="3 4" key="1">
    <citation type="submission" date="2016-10" db="EMBL/GenBank/DDBJ databases">
        <title>Flavobacterium gilvum sp. nov., isolated from stream water.</title>
        <authorList>
            <person name="Shin S.-K."/>
            <person name="Cho Y.-J."/>
            <person name="Yi H."/>
        </authorList>
    </citation>
    <scope>NUCLEOTIDE SEQUENCE [LARGE SCALE GENOMIC DNA]</scope>
    <source>
        <strain evidence="3 4">EM1308</strain>
    </source>
</reference>
<dbReference type="Gene3D" id="2.60.120.230">
    <property type="match status" value="2"/>
</dbReference>
<gene>
    <name evidence="3" type="ORF">EM308_12605</name>
</gene>
<evidence type="ECO:0000256" key="1">
    <source>
        <dbReference type="ARBA" id="ARBA00023157"/>
    </source>
</evidence>
<accession>A0AAC9I8R3</accession>
<dbReference type="EMBL" id="CP017479">
    <property type="protein sequence ID" value="AOW10277.1"/>
    <property type="molecule type" value="Genomic_DNA"/>
</dbReference>
<evidence type="ECO:0000313" key="3">
    <source>
        <dbReference type="EMBL" id="AOW10277.1"/>
    </source>
</evidence>